<protein>
    <recommendedName>
        <fullName evidence="4">Anaphase-promoting complex, subunit 15/MND2</fullName>
    </recommendedName>
</protein>
<feature type="compositionally biased region" description="Acidic residues" evidence="1">
    <location>
        <begin position="147"/>
        <end position="160"/>
    </location>
</feature>
<dbReference type="Proteomes" id="UP000054053">
    <property type="component" value="Unassembled WGS sequence"/>
</dbReference>
<name>A0A1B5L2P9_USTVR</name>
<gene>
    <name evidence="2" type="ORF">UVI_02058380</name>
</gene>
<feature type="compositionally biased region" description="Acidic residues" evidence="1">
    <location>
        <begin position="94"/>
        <end position="103"/>
    </location>
</feature>
<feature type="compositionally biased region" description="Polar residues" evidence="1">
    <location>
        <begin position="266"/>
        <end position="277"/>
    </location>
</feature>
<accession>A0A1B5L2P9</accession>
<feature type="compositionally biased region" description="Basic and acidic residues" evidence="1">
    <location>
        <begin position="27"/>
        <end position="47"/>
    </location>
</feature>
<evidence type="ECO:0000313" key="3">
    <source>
        <dbReference type="Proteomes" id="UP000054053"/>
    </source>
</evidence>
<feature type="compositionally biased region" description="Basic and acidic residues" evidence="1">
    <location>
        <begin position="111"/>
        <end position="123"/>
    </location>
</feature>
<dbReference type="EMBL" id="BBTG02000054">
    <property type="protein sequence ID" value="GAO17689.1"/>
    <property type="molecule type" value="Genomic_DNA"/>
</dbReference>
<dbReference type="GO" id="GO:0005680">
    <property type="term" value="C:anaphase-promoting complex"/>
    <property type="evidence" value="ECO:0007669"/>
    <property type="project" value="InterPro"/>
</dbReference>
<dbReference type="AlphaFoldDB" id="A0A1B5L2P9"/>
<reference evidence="3" key="1">
    <citation type="journal article" date="2016" name="Genome Announc.">
        <title>Genome sequence of Ustilaginoidea virens IPU010, a rice pathogenic fungus causing false smut.</title>
        <authorList>
            <person name="Kumagai T."/>
            <person name="Ishii T."/>
            <person name="Terai G."/>
            <person name="Umemura M."/>
            <person name="Machida M."/>
            <person name="Asai K."/>
        </authorList>
    </citation>
    <scope>NUCLEOTIDE SEQUENCE [LARGE SCALE GENOMIC DNA]</scope>
    <source>
        <strain evidence="3">IPU010</strain>
    </source>
</reference>
<proteinExistence type="predicted"/>
<dbReference type="Pfam" id="PF05841">
    <property type="entry name" value="Apc15p"/>
    <property type="match status" value="1"/>
</dbReference>
<feature type="compositionally biased region" description="Low complexity" evidence="1">
    <location>
        <begin position="48"/>
        <end position="62"/>
    </location>
</feature>
<evidence type="ECO:0000313" key="2">
    <source>
        <dbReference type="EMBL" id="GAO17689.1"/>
    </source>
</evidence>
<comment type="caution">
    <text evidence="2">The sequence shown here is derived from an EMBL/GenBank/DDBJ whole genome shotgun (WGS) entry which is preliminary data.</text>
</comment>
<feature type="region of interest" description="Disordered" evidence="1">
    <location>
        <begin position="1"/>
        <end position="125"/>
    </location>
</feature>
<organism evidence="2 3">
    <name type="scientific">Ustilaginoidea virens</name>
    <name type="common">Rice false smut fungus</name>
    <name type="synonym">Villosiclava virens</name>
    <dbReference type="NCBI Taxonomy" id="1159556"/>
    <lineage>
        <taxon>Eukaryota</taxon>
        <taxon>Fungi</taxon>
        <taxon>Dikarya</taxon>
        <taxon>Ascomycota</taxon>
        <taxon>Pezizomycotina</taxon>
        <taxon>Sordariomycetes</taxon>
        <taxon>Hypocreomycetidae</taxon>
        <taxon>Hypocreales</taxon>
        <taxon>Clavicipitaceae</taxon>
        <taxon>Ustilaginoidea</taxon>
    </lineage>
</organism>
<sequence>MHRRRVNVQNFGSSWLRPLGIPKTLHQMREEKREQEEHQEALRREQLAQELAEAEGAGMPEEGMMDDVQLDGAQDLDDEIPDADADDPFAMGDGSDEEADEEQASPGDGSEFDHEVLRQERQNDLMAARMRMTDDAFREALVRGDPDVDEMYGGEEEIEEEHQGHMLDEDDFAHGGLDNGLDMDANLDDDVPEAESGLYEHTDSEAELSSSQDGGDDGHDDQDAGFVRRAADLGPPQSPILRVRRVSGPRDSLDLSTLLSHDESSFMDSSPAQRKAR</sequence>
<dbReference type="GO" id="GO:0031145">
    <property type="term" value="P:anaphase-promoting complex-dependent catabolic process"/>
    <property type="evidence" value="ECO:0007669"/>
    <property type="project" value="InterPro"/>
</dbReference>
<feature type="region of interest" description="Disordered" evidence="1">
    <location>
        <begin position="142"/>
        <end position="277"/>
    </location>
</feature>
<dbReference type="InterPro" id="IPR008402">
    <property type="entry name" value="APC_su15/mnd2"/>
</dbReference>
<evidence type="ECO:0008006" key="4">
    <source>
        <dbReference type="Google" id="ProtNLM"/>
    </source>
</evidence>
<feature type="compositionally biased region" description="Acidic residues" evidence="1">
    <location>
        <begin position="63"/>
        <end position="87"/>
    </location>
</feature>
<evidence type="ECO:0000256" key="1">
    <source>
        <dbReference type="SAM" id="MobiDB-lite"/>
    </source>
</evidence>